<protein>
    <submittedName>
        <fullName evidence="1">Uncharacterized protein</fullName>
    </submittedName>
</protein>
<name>A0A6J5RQQ3_9CAUD</name>
<organism evidence="1">
    <name type="scientific">uncultured Caudovirales phage</name>
    <dbReference type="NCBI Taxonomy" id="2100421"/>
    <lineage>
        <taxon>Viruses</taxon>
        <taxon>Duplodnaviria</taxon>
        <taxon>Heunggongvirae</taxon>
        <taxon>Uroviricota</taxon>
        <taxon>Caudoviricetes</taxon>
        <taxon>Peduoviridae</taxon>
        <taxon>Maltschvirus</taxon>
        <taxon>Maltschvirus maltsch</taxon>
    </lineage>
</organism>
<proteinExistence type="predicted"/>
<accession>A0A6J5RQQ3</accession>
<reference evidence="1" key="1">
    <citation type="submission" date="2020-05" db="EMBL/GenBank/DDBJ databases">
        <authorList>
            <person name="Chiriac C."/>
            <person name="Salcher M."/>
            <person name="Ghai R."/>
            <person name="Kavagutti S V."/>
        </authorList>
    </citation>
    <scope>NUCLEOTIDE SEQUENCE</scope>
</reference>
<gene>
    <name evidence="1" type="ORF">UFOVP1290_136</name>
</gene>
<evidence type="ECO:0000313" key="1">
    <source>
        <dbReference type="EMBL" id="CAB4196616.1"/>
    </source>
</evidence>
<dbReference type="EMBL" id="LR797252">
    <property type="protein sequence ID" value="CAB4196616.1"/>
    <property type="molecule type" value="Genomic_DNA"/>
</dbReference>
<sequence length="101" mass="12117">MICPICYAQIIKKYDCFTCFNCRFNFSNETNYRNYSIYITINNIQYYLVASEISSYTRIYKTLGISNFSKIIDVPRFIEVNNYIDDYISLINRFLNMKAFL</sequence>